<gene>
    <name evidence="1" type="ORF">Bccel_0439</name>
</gene>
<dbReference type="AlphaFoldDB" id="A0A0L6JI83"/>
<dbReference type="Proteomes" id="UP000036923">
    <property type="component" value="Unassembled WGS sequence"/>
</dbReference>
<accession>A0A0L6JI83</accession>
<name>A0A0L6JI83_9FIRM</name>
<reference evidence="2" key="1">
    <citation type="submission" date="2015-07" db="EMBL/GenBank/DDBJ databases">
        <title>Near-Complete Genome Sequence of the Cellulolytic Bacterium Bacteroides (Pseudobacteroides) cellulosolvens ATCC 35603.</title>
        <authorList>
            <person name="Dassa B."/>
            <person name="Utturkar S.M."/>
            <person name="Klingeman D.M."/>
            <person name="Hurt R.A."/>
            <person name="Keller M."/>
            <person name="Xu J."/>
            <person name="Reddy Y.H.K."/>
            <person name="Borovok I."/>
            <person name="Grinberg I.R."/>
            <person name="Lamed R."/>
            <person name="Zhivin O."/>
            <person name="Bayer E.A."/>
            <person name="Brown S.D."/>
        </authorList>
    </citation>
    <scope>NUCLEOTIDE SEQUENCE [LARGE SCALE GENOMIC DNA]</scope>
    <source>
        <strain evidence="2">DSM 2933</strain>
    </source>
</reference>
<organism evidence="1 2">
    <name type="scientific">Pseudobacteroides cellulosolvens ATCC 35603 = DSM 2933</name>
    <dbReference type="NCBI Taxonomy" id="398512"/>
    <lineage>
        <taxon>Bacteria</taxon>
        <taxon>Bacillati</taxon>
        <taxon>Bacillota</taxon>
        <taxon>Clostridia</taxon>
        <taxon>Eubacteriales</taxon>
        <taxon>Oscillospiraceae</taxon>
        <taxon>Pseudobacteroides</taxon>
    </lineage>
</organism>
<keyword evidence="2" id="KW-1185">Reference proteome</keyword>
<dbReference type="EMBL" id="LGTC01000001">
    <property type="protein sequence ID" value="KNY25182.1"/>
    <property type="molecule type" value="Genomic_DNA"/>
</dbReference>
<dbReference type="RefSeq" id="WP_036946422.1">
    <property type="nucleotide sequence ID" value="NZ_KN050763.1"/>
</dbReference>
<proteinExistence type="predicted"/>
<dbReference type="STRING" id="398512.Bccel_0439"/>
<sequence>MRNWTETKALEVILEAGAEITGAKFILVKGGLNGLASCSAMDYLKRLNYKFKMMRASRPTATRKSGDSIAGISGLSQKKFKAAKQPGGFVTNKKLWYNIDDKPLNKQVNGRTKLTA</sequence>
<comment type="caution">
    <text evidence="1">The sequence shown here is derived from an EMBL/GenBank/DDBJ whole genome shotgun (WGS) entry which is preliminary data.</text>
</comment>
<evidence type="ECO:0000313" key="1">
    <source>
        <dbReference type="EMBL" id="KNY25182.1"/>
    </source>
</evidence>
<evidence type="ECO:0000313" key="2">
    <source>
        <dbReference type="Proteomes" id="UP000036923"/>
    </source>
</evidence>
<protein>
    <submittedName>
        <fullName evidence="1">Uncharacterized protein</fullName>
    </submittedName>
</protein>